<organism evidence="1 2">
    <name type="scientific">Protopolystoma xenopodis</name>
    <dbReference type="NCBI Taxonomy" id="117903"/>
    <lineage>
        <taxon>Eukaryota</taxon>
        <taxon>Metazoa</taxon>
        <taxon>Spiralia</taxon>
        <taxon>Lophotrochozoa</taxon>
        <taxon>Platyhelminthes</taxon>
        <taxon>Monogenea</taxon>
        <taxon>Polyopisthocotylea</taxon>
        <taxon>Polystomatidea</taxon>
        <taxon>Polystomatidae</taxon>
        <taxon>Protopolystoma</taxon>
    </lineage>
</organism>
<name>A0A3S5FCX3_9PLAT</name>
<evidence type="ECO:0000313" key="1">
    <source>
        <dbReference type="EMBL" id="VEL15284.1"/>
    </source>
</evidence>
<dbReference type="AlphaFoldDB" id="A0A3S5FCX3"/>
<evidence type="ECO:0000313" key="2">
    <source>
        <dbReference type="Proteomes" id="UP000784294"/>
    </source>
</evidence>
<reference evidence="1" key="1">
    <citation type="submission" date="2018-11" db="EMBL/GenBank/DDBJ databases">
        <authorList>
            <consortium name="Pathogen Informatics"/>
        </authorList>
    </citation>
    <scope>NUCLEOTIDE SEQUENCE</scope>
</reference>
<proteinExistence type="predicted"/>
<protein>
    <submittedName>
        <fullName evidence="1">Uncharacterized protein</fullName>
    </submittedName>
</protein>
<comment type="caution">
    <text evidence="1">The sequence shown here is derived from an EMBL/GenBank/DDBJ whole genome shotgun (WGS) entry which is preliminary data.</text>
</comment>
<keyword evidence="2" id="KW-1185">Reference proteome</keyword>
<dbReference type="Proteomes" id="UP000784294">
    <property type="component" value="Unassembled WGS sequence"/>
</dbReference>
<sequence>MPPSPRRRKWNYEKLARDAFFNVACMLFESLLYETRAHVGGYGLFVDAAEVTWAQICSLGNLRDVSMLMNLFQVNHVGLPSTGLSEIEARESTLTNGNRSHYETPKPTAPPSACHGTSVFIALHTTR</sequence>
<accession>A0A3S5FCX3</accession>
<dbReference type="EMBL" id="CAAALY010024074">
    <property type="protein sequence ID" value="VEL15284.1"/>
    <property type="molecule type" value="Genomic_DNA"/>
</dbReference>
<gene>
    <name evidence="1" type="ORF">PXEA_LOCUS8724</name>
</gene>